<accession>A0A1F8B586</accession>
<protein>
    <submittedName>
        <fullName evidence="1">Uncharacterized protein</fullName>
    </submittedName>
</protein>
<dbReference type="STRING" id="1802516.A3A75_03245"/>
<organism evidence="1 2">
    <name type="scientific">Candidatus Woesebacteria bacterium RIFCSPLOWO2_01_FULL_39_10</name>
    <dbReference type="NCBI Taxonomy" id="1802516"/>
    <lineage>
        <taxon>Bacteria</taxon>
        <taxon>Candidatus Woeseibacteriota</taxon>
    </lineage>
</organism>
<sequence>MLEAARNSLSNFANDPRTHEWVAQHLPDEYVEYLITENKYWELERRAPGKYTVLLNTLNALSNFNPLTRFYIGPASSQGISPAALPSYKWGRWNDDIADGHLPLPSGYSSYEELVQAQKEIITSGGEDVVKGFTIEFLLKRVIAKLERVQKRDDNVGEDLSVFLDAMQTEYLRRVERKVSTSQELSDLYANSFGRPHNIMLIALGSSARESQIRELSQILGRRYNCEGGSLHEDLPRGICYIPSEVLSSSGFSLDELMQNPSFSDTNPTIQEWVSGEIRDCSGLYDTLSEKIEDLDWRAREYVGRLTKDMIPRFNNLP</sequence>
<dbReference type="AlphaFoldDB" id="A0A1F8B586"/>
<dbReference type="InterPro" id="IPR008949">
    <property type="entry name" value="Isoprenoid_synthase_dom_sf"/>
</dbReference>
<dbReference type="InterPro" id="IPR002060">
    <property type="entry name" value="Squ/phyt_synthse"/>
</dbReference>
<dbReference type="Proteomes" id="UP000179018">
    <property type="component" value="Unassembled WGS sequence"/>
</dbReference>
<dbReference type="Gene3D" id="1.10.600.10">
    <property type="entry name" value="Farnesyl Diphosphate Synthase"/>
    <property type="match status" value="1"/>
</dbReference>
<dbReference type="Pfam" id="PF00494">
    <property type="entry name" value="SQS_PSY"/>
    <property type="match status" value="1"/>
</dbReference>
<evidence type="ECO:0000313" key="2">
    <source>
        <dbReference type="Proteomes" id="UP000179018"/>
    </source>
</evidence>
<name>A0A1F8B586_9BACT</name>
<gene>
    <name evidence="1" type="ORF">A3A75_03245</name>
</gene>
<reference evidence="1 2" key="1">
    <citation type="journal article" date="2016" name="Nat. Commun.">
        <title>Thousands of microbial genomes shed light on interconnected biogeochemical processes in an aquifer system.</title>
        <authorList>
            <person name="Anantharaman K."/>
            <person name="Brown C.T."/>
            <person name="Hug L.A."/>
            <person name="Sharon I."/>
            <person name="Castelle C.J."/>
            <person name="Probst A.J."/>
            <person name="Thomas B.C."/>
            <person name="Singh A."/>
            <person name="Wilkins M.J."/>
            <person name="Karaoz U."/>
            <person name="Brodie E.L."/>
            <person name="Williams K.H."/>
            <person name="Hubbard S.S."/>
            <person name="Banfield J.F."/>
        </authorList>
    </citation>
    <scope>NUCLEOTIDE SEQUENCE [LARGE SCALE GENOMIC DNA]</scope>
</reference>
<proteinExistence type="predicted"/>
<comment type="caution">
    <text evidence="1">The sequence shown here is derived from an EMBL/GenBank/DDBJ whole genome shotgun (WGS) entry which is preliminary data.</text>
</comment>
<dbReference type="EMBL" id="MGHC01000026">
    <property type="protein sequence ID" value="OGM59203.1"/>
    <property type="molecule type" value="Genomic_DNA"/>
</dbReference>
<evidence type="ECO:0000313" key="1">
    <source>
        <dbReference type="EMBL" id="OGM59203.1"/>
    </source>
</evidence>